<dbReference type="InterPro" id="IPR011042">
    <property type="entry name" value="6-blade_b-propeller_TolB-like"/>
</dbReference>
<dbReference type="SUPFAM" id="SSF53474">
    <property type="entry name" value="alpha/beta-Hydrolases"/>
    <property type="match status" value="1"/>
</dbReference>
<feature type="chain" id="PRO_5016728739" evidence="2">
    <location>
        <begin position="21"/>
        <end position="662"/>
    </location>
</feature>
<protein>
    <submittedName>
        <fullName evidence="4">S9 family peptidase</fullName>
    </submittedName>
</protein>
<evidence type="ECO:0000313" key="5">
    <source>
        <dbReference type="Proteomes" id="UP000253307"/>
    </source>
</evidence>
<feature type="signal peptide" evidence="2">
    <location>
        <begin position="1"/>
        <end position="20"/>
    </location>
</feature>
<dbReference type="Gene3D" id="3.40.50.1820">
    <property type="entry name" value="alpha/beta hydrolase"/>
    <property type="match status" value="1"/>
</dbReference>
<dbReference type="SUPFAM" id="SSF82171">
    <property type="entry name" value="DPP6 N-terminal domain-like"/>
    <property type="match status" value="1"/>
</dbReference>
<reference evidence="4 5" key="1">
    <citation type="journal article" date="2018" name="Microbiome">
        <title>Fine metagenomic profile of the Mediterranean stratified and mixed water columns revealed by assembly and recruitment.</title>
        <authorList>
            <person name="Haro-Moreno J.M."/>
            <person name="Lopez-Perez M."/>
            <person name="De La Torre J.R."/>
            <person name="Picazo A."/>
            <person name="Camacho A."/>
            <person name="Rodriguez-Valera F."/>
        </authorList>
    </citation>
    <scope>NUCLEOTIDE SEQUENCE [LARGE SCALE GENOMIC DNA]</scope>
    <source>
        <strain evidence="4">MED-G82</strain>
    </source>
</reference>
<evidence type="ECO:0000256" key="2">
    <source>
        <dbReference type="SAM" id="SignalP"/>
    </source>
</evidence>
<accession>A0A368BWI3</accession>
<dbReference type="PANTHER" id="PTHR42776">
    <property type="entry name" value="SERINE PEPTIDASE S9 FAMILY MEMBER"/>
    <property type="match status" value="1"/>
</dbReference>
<dbReference type="Proteomes" id="UP000253307">
    <property type="component" value="Unassembled WGS sequence"/>
</dbReference>
<evidence type="ECO:0000256" key="1">
    <source>
        <dbReference type="ARBA" id="ARBA00022801"/>
    </source>
</evidence>
<proteinExistence type="predicted"/>
<keyword evidence="1" id="KW-0378">Hydrolase</keyword>
<name>A0A368BWI3_9GAMM</name>
<dbReference type="GO" id="GO:0004252">
    <property type="term" value="F:serine-type endopeptidase activity"/>
    <property type="evidence" value="ECO:0007669"/>
    <property type="project" value="TreeGrafter"/>
</dbReference>
<dbReference type="InterPro" id="IPR029058">
    <property type="entry name" value="AB_hydrolase_fold"/>
</dbReference>
<gene>
    <name evidence="4" type="ORF">DBW96_02315</name>
</gene>
<dbReference type="Gene3D" id="2.120.10.30">
    <property type="entry name" value="TolB, C-terminal domain"/>
    <property type="match status" value="1"/>
</dbReference>
<keyword evidence="2" id="KW-0732">Signal</keyword>
<evidence type="ECO:0000313" key="4">
    <source>
        <dbReference type="EMBL" id="RCL41435.1"/>
    </source>
</evidence>
<dbReference type="Pfam" id="PF00326">
    <property type="entry name" value="Peptidase_S9"/>
    <property type="match status" value="1"/>
</dbReference>
<dbReference type="GO" id="GO:0006508">
    <property type="term" value="P:proteolysis"/>
    <property type="evidence" value="ECO:0007669"/>
    <property type="project" value="InterPro"/>
</dbReference>
<evidence type="ECO:0000259" key="3">
    <source>
        <dbReference type="Pfam" id="PF00326"/>
    </source>
</evidence>
<organism evidence="4 5">
    <name type="scientific">SAR86 cluster bacterium</name>
    <dbReference type="NCBI Taxonomy" id="2030880"/>
    <lineage>
        <taxon>Bacteria</taxon>
        <taxon>Pseudomonadati</taxon>
        <taxon>Pseudomonadota</taxon>
        <taxon>Gammaproteobacteria</taxon>
        <taxon>SAR86 cluster</taxon>
    </lineage>
</organism>
<dbReference type="EMBL" id="QOPE01000013">
    <property type="protein sequence ID" value="RCL41435.1"/>
    <property type="molecule type" value="Genomic_DNA"/>
</dbReference>
<comment type="caution">
    <text evidence="4">The sequence shown here is derived from an EMBL/GenBank/DDBJ whole genome shotgun (WGS) entry which is preliminary data.</text>
</comment>
<dbReference type="InterPro" id="IPR001375">
    <property type="entry name" value="Peptidase_S9_cat"/>
</dbReference>
<sequence>MKKTLFLFTFLITVSLDAHSNENIPLQHFFCDSAMTSGSLSPDGKYFASMVPASGAKCAIEEIDDPQAARVLLVIDLETNTPTVLSGTRGKSRLTGFTWISDTRIAFYRQPEAGLDAYSMWAINADGTKPKELVPGKWEDGYPTGANILDRMKDDDKHILVSYNKRRPKYTDVYKLNIFSGKLTMVAKDPVIDGQTSLGWAVDQQGVVRGYVAVKGLNSYLYHRNDEDSDFELLRTFKFQEPSFGPAAYSYDPRYIYMRGQAVAADGTVIDDSDTDALWLYDAYEDKFIEKIYENDRYDVGGIAISSKTEEPAFIAYYGDKPEKIWIDKDLEQVYASIEASFPNDEVSIGGWTENEDKAIITTWSDTNPGEMYYYDRNKGSIAFIAKSRPWINKEDMSPMLPISFTARDGLLVNGYLTVPKNSDGKNLPLIVNPHGGPNARDYWGYNPEHQFLASRGYAVLSMNFRGSTGYGRNHVKMANGQWGRKMQDDVTDSVNWAVEQGIADPDNVCIYGASYGGYAVMAGITKTPKMYKCAVNYVGVTDMGLLFSKMPKVWEIWEEQQKIEIGDYDNDKEYLDAVSPINLVDRIETPLYIVHGVRDWRVPIQHAQKLRRELEKNGKVEGEDFWWMVKTDEGHGFYKEANKMELYSELEEFFGRYLKDS</sequence>
<dbReference type="AlphaFoldDB" id="A0A368BWI3"/>
<feature type="domain" description="Peptidase S9 prolyl oligopeptidase catalytic" evidence="3">
    <location>
        <begin position="446"/>
        <end position="661"/>
    </location>
</feature>
<dbReference type="PANTHER" id="PTHR42776:SF27">
    <property type="entry name" value="DIPEPTIDYL PEPTIDASE FAMILY MEMBER 6"/>
    <property type="match status" value="1"/>
</dbReference>